<dbReference type="InterPro" id="IPR054472">
    <property type="entry name" value="WHD"/>
</dbReference>
<comment type="caution">
    <text evidence="5">The sequence shown here is derived from an EMBL/GenBank/DDBJ whole genome shotgun (WGS) entry which is preliminary data.</text>
</comment>
<dbReference type="Proteomes" id="UP000824073">
    <property type="component" value="Unassembled WGS sequence"/>
</dbReference>
<dbReference type="Pfam" id="PF00004">
    <property type="entry name" value="AAA"/>
    <property type="match status" value="1"/>
</dbReference>
<dbReference type="Pfam" id="PF22977">
    <property type="entry name" value="WHD"/>
    <property type="match status" value="1"/>
</dbReference>
<dbReference type="AlphaFoldDB" id="A0A9D1LM91"/>
<evidence type="ECO:0000256" key="1">
    <source>
        <dbReference type="ARBA" id="ARBA00006914"/>
    </source>
</evidence>
<name>A0A9D1LM91_9CLOT</name>
<reference evidence="5" key="2">
    <citation type="journal article" date="2021" name="PeerJ">
        <title>Extensive microbial diversity within the chicken gut microbiome revealed by metagenomics and culture.</title>
        <authorList>
            <person name="Gilroy R."/>
            <person name="Ravi A."/>
            <person name="Getino M."/>
            <person name="Pursley I."/>
            <person name="Horton D.L."/>
            <person name="Alikhan N.F."/>
            <person name="Baker D."/>
            <person name="Gharbi K."/>
            <person name="Hall N."/>
            <person name="Watson M."/>
            <person name="Adriaenssens E.M."/>
            <person name="Foster-Nyarko E."/>
            <person name="Jarju S."/>
            <person name="Secka A."/>
            <person name="Antonio M."/>
            <person name="Oren A."/>
            <person name="Chaudhuri R.R."/>
            <person name="La Ragione R."/>
            <person name="Hildebrand F."/>
            <person name="Pallen M.J."/>
        </authorList>
    </citation>
    <scope>NUCLEOTIDE SEQUENCE</scope>
    <source>
        <strain evidence="5">CHK191-8634</strain>
    </source>
</reference>
<accession>A0A9D1LM91</accession>
<evidence type="ECO:0000313" key="6">
    <source>
        <dbReference type="Proteomes" id="UP000824073"/>
    </source>
</evidence>
<dbReference type="SMART" id="SM00382">
    <property type="entry name" value="AAA"/>
    <property type="match status" value="2"/>
</dbReference>
<evidence type="ECO:0000256" key="3">
    <source>
        <dbReference type="ARBA" id="ARBA00022840"/>
    </source>
</evidence>
<feature type="domain" description="AAA+ ATPase" evidence="4">
    <location>
        <begin position="493"/>
        <end position="625"/>
    </location>
</feature>
<sequence length="714" mass="79818">MTSLYGHYFDASRFGAPYDTPDEHVLDMVCRCQMVLYAYLSCLDDGRTEVLEQLRRLTAPPSGVQALFDKPPALAEVRGDVLRDLDKAQFHIDARTEASVRRGDFLAVQYVREVFRLTDLELFCLTLELLPAYDARLERPLAFLRRGSERGAGADLAVRLYHFAEGAAGLPGYHRICSELSEKAALAFLRAGGGIDPRIADFILQNGEARLDKNIAEVFIPGELGELPLREHRARELADAIGADSAENETLYLCLKGPQGVGRTTCACRTAELLNVPAVLFDCRTAAGARREDFFESLRTAGRETLLVQGMLVLRHLDVLFDEPETVRGVLDLAGRYSGVVFVLTAEDTVTVEPAQGRRWVEMTFAVPQRGESIALWERELKRLPLAEPVNAAELANKFTFTPAQIAGTARTAAGMALLAGPLDRRRLTDAAYSQVSHRLGEHATLIYARHTWDQLVLGEAEKEMLRNACDQVRYKHVVYDQWGFESRLAYGKGVSMLFAGPPGTGKTMAAQVVANDLGIEMYKVDLSQVVSKYIGETEKNLNQVFNEAKKSNVILFFDETDAILGKRTEVKDAHDKNANLETAYLLQKMEEYDGITVMTTNYKENIDSAFFRRISYVIHFAFPDATARKSIWQGIFPHETPLDDDLDFDYLARQFEIAGGSIKNIAVAAAFMAARDGQAVSMRHIIRAVRYEMAKQGKVMRREDYGEYSYLLK</sequence>
<dbReference type="Gene3D" id="1.10.8.60">
    <property type="match status" value="1"/>
</dbReference>
<feature type="domain" description="AAA+ ATPase" evidence="4">
    <location>
        <begin position="249"/>
        <end position="371"/>
    </location>
</feature>
<reference evidence="5" key="1">
    <citation type="submission" date="2020-10" db="EMBL/GenBank/DDBJ databases">
        <authorList>
            <person name="Gilroy R."/>
        </authorList>
    </citation>
    <scope>NUCLEOTIDE SEQUENCE</scope>
    <source>
        <strain evidence="5">CHK191-8634</strain>
    </source>
</reference>
<protein>
    <submittedName>
        <fullName evidence="5">ATP-binding protein</fullName>
    </submittedName>
</protein>
<dbReference type="InterPro" id="IPR050221">
    <property type="entry name" value="26S_Proteasome_ATPase"/>
</dbReference>
<dbReference type="InterPro" id="IPR027417">
    <property type="entry name" value="P-loop_NTPase"/>
</dbReference>
<dbReference type="PANTHER" id="PTHR23073">
    <property type="entry name" value="26S PROTEASOME REGULATORY SUBUNIT"/>
    <property type="match status" value="1"/>
</dbReference>
<organism evidence="5 6">
    <name type="scientific">Candidatus Ventrousia excrementavium</name>
    <dbReference type="NCBI Taxonomy" id="2840961"/>
    <lineage>
        <taxon>Bacteria</taxon>
        <taxon>Bacillati</taxon>
        <taxon>Bacillota</taxon>
        <taxon>Clostridia</taxon>
        <taxon>Eubacteriales</taxon>
        <taxon>Clostridiaceae</taxon>
        <taxon>Clostridiaceae incertae sedis</taxon>
        <taxon>Candidatus Ventrousia</taxon>
    </lineage>
</organism>
<comment type="similarity">
    <text evidence="1">Belongs to the AAA ATPase family.</text>
</comment>
<proteinExistence type="inferred from homology"/>
<dbReference type="GO" id="GO:0005524">
    <property type="term" value="F:ATP binding"/>
    <property type="evidence" value="ECO:0007669"/>
    <property type="project" value="UniProtKB-KW"/>
</dbReference>
<dbReference type="InterPro" id="IPR003593">
    <property type="entry name" value="AAA+_ATPase"/>
</dbReference>
<dbReference type="EMBL" id="DVMR01000067">
    <property type="protein sequence ID" value="HIU44462.1"/>
    <property type="molecule type" value="Genomic_DNA"/>
</dbReference>
<keyword evidence="2" id="KW-0547">Nucleotide-binding</keyword>
<dbReference type="InterPro" id="IPR003959">
    <property type="entry name" value="ATPase_AAA_core"/>
</dbReference>
<evidence type="ECO:0000313" key="5">
    <source>
        <dbReference type="EMBL" id="HIU44462.1"/>
    </source>
</evidence>
<gene>
    <name evidence="5" type="ORF">IAB67_09220</name>
</gene>
<keyword evidence="3 5" id="KW-0067">ATP-binding</keyword>
<evidence type="ECO:0000256" key="2">
    <source>
        <dbReference type="ARBA" id="ARBA00022741"/>
    </source>
</evidence>
<dbReference type="CDD" id="cd19481">
    <property type="entry name" value="RecA-like_protease"/>
    <property type="match status" value="1"/>
</dbReference>
<dbReference type="Gene3D" id="3.40.50.300">
    <property type="entry name" value="P-loop containing nucleotide triphosphate hydrolases"/>
    <property type="match status" value="1"/>
</dbReference>
<dbReference type="SUPFAM" id="SSF52540">
    <property type="entry name" value="P-loop containing nucleoside triphosphate hydrolases"/>
    <property type="match status" value="2"/>
</dbReference>
<dbReference type="GO" id="GO:0016887">
    <property type="term" value="F:ATP hydrolysis activity"/>
    <property type="evidence" value="ECO:0007669"/>
    <property type="project" value="InterPro"/>
</dbReference>
<evidence type="ECO:0000259" key="4">
    <source>
        <dbReference type="SMART" id="SM00382"/>
    </source>
</evidence>